<evidence type="ECO:0000256" key="2">
    <source>
        <dbReference type="SAM" id="MobiDB-lite"/>
    </source>
</evidence>
<feature type="region of interest" description="Disordered" evidence="2">
    <location>
        <begin position="1"/>
        <end position="88"/>
    </location>
</feature>
<feature type="compositionally biased region" description="Low complexity" evidence="2">
    <location>
        <begin position="128"/>
        <end position="140"/>
    </location>
</feature>
<dbReference type="EMBL" id="MU004193">
    <property type="protein sequence ID" value="KAF2493033.1"/>
    <property type="molecule type" value="Genomic_DNA"/>
</dbReference>
<evidence type="ECO:0000256" key="1">
    <source>
        <dbReference type="PIRSR" id="PIRSR632852-1"/>
    </source>
</evidence>
<feature type="compositionally biased region" description="Pro residues" evidence="2">
    <location>
        <begin position="164"/>
        <end position="173"/>
    </location>
</feature>
<evidence type="ECO:0000259" key="3">
    <source>
        <dbReference type="Pfam" id="PF13532"/>
    </source>
</evidence>
<reference evidence="4" key="1">
    <citation type="journal article" date="2020" name="Stud. Mycol.">
        <title>101 Dothideomycetes genomes: a test case for predicting lifestyles and emergence of pathogens.</title>
        <authorList>
            <person name="Haridas S."/>
            <person name="Albert R."/>
            <person name="Binder M."/>
            <person name="Bloem J."/>
            <person name="Labutti K."/>
            <person name="Salamov A."/>
            <person name="Andreopoulos B."/>
            <person name="Baker S."/>
            <person name="Barry K."/>
            <person name="Bills G."/>
            <person name="Bluhm B."/>
            <person name="Cannon C."/>
            <person name="Castanera R."/>
            <person name="Culley D."/>
            <person name="Daum C."/>
            <person name="Ezra D."/>
            <person name="Gonzalez J."/>
            <person name="Henrissat B."/>
            <person name="Kuo A."/>
            <person name="Liang C."/>
            <person name="Lipzen A."/>
            <person name="Lutzoni F."/>
            <person name="Magnuson J."/>
            <person name="Mondo S."/>
            <person name="Nolan M."/>
            <person name="Ohm R."/>
            <person name="Pangilinan J."/>
            <person name="Park H.-J."/>
            <person name="Ramirez L."/>
            <person name="Alfaro M."/>
            <person name="Sun H."/>
            <person name="Tritt A."/>
            <person name="Yoshinaga Y."/>
            <person name="Zwiers L.-H."/>
            <person name="Turgeon B."/>
            <person name="Goodwin S."/>
            <person name="Spatafora J."/>
            <person name="Crous P."/>
            <person name="Grigoriev I."/>
        </authorList>
    </citation>
    <scope>NUCLEOTIDE SEQUENCE</scope>
    <source>
        <strain evidence="4">CBS 269.34</strain>
    </source>
</reference>
<dbReference type="PANTHER" id="PTHR31573:SF4">
    <property type="entry name" value="FE2OG DIOXYGENASE DOMAIN-CONTAINING PROTEIN"/>
    <property type="match status" value="1"/>
</dbReference>
<feature type="binding site" evidence="1">
    <location>
        <position position="819"/>
    </location>
    <ligand>
        <name>2-oxoglutarate</name>
        <dbReference type="ChEBI" id="CHEBI:16810"/>
    </ligand>
</feature>
<organism evidence="4 5">
    <name type="scientific">Lophium mytilinum</name>
    <dbReference type="NCBI Taxonomy" id="390894"/>
    <lineage>
        <taxon>Eukaryota</taxon>
        <taxon>Fungi</taxon>
        <taxon>Dikarya</taxon>
        <taxon>Ascomycota</taxon>
        <taxon>Pezizomycotina</taxon>
        <taxon>Dothideomycetes</taxon>
        <taxon>Pleosporomycetidae</taxon>
        <taxon>Mytilinidiales</taxon>
        <taxon>Mytilinidiaceae</taxon>
        <taxon>Lophium</taxon>
    </lineage>
</organism>
<feature type="binding site" evidence="1">
    <location>
        <position position="828"/>
    </location>
    <ligand>
        <name>2-oxoglutarate</name>
        <dbReference type="ChEBI" id="CHEBI:16810"/>
    </ligand>
</feature>
<feature type="compositionally biased region" description="Polar residues" evidence="2">
    <location>
        <begin position="56"/>
        <end position="67"/>
    </location>
</feature>
<sequence>MSHLGVGKRPYSDEPVTAEVSPETLIVSATFLPSPESQRGDQYLDAPESKRHKGESNNPATPSSSGTDIYGNLLDVPSSPLSSVASDLSDWPEAIEEQRVRSLVAKTRKPLASIRVTARQAQKQTRLPQTPKPTKVQQPRKVVKAPQNPISVKASSTPRSTKPPRTPKPPKAPRTPKSAKQLPTPISGTRHSGRVSAIAASSAITNLYARYPVEDNHASSPSGAPVAYTAEANFAERPTTPPLQDSQVLGVGNRRASLKEAPMRPPVSPITPAATQHPTVSDEASRSRFVIPDFNLPPPWGPTTDQTPNAVETQVDSSELTDGSSPQSLVHSEDFVATEKELYLWDIAKQISNTRPSGSGPKSAPSNPPQVWADGRQALCETLPYYRAYQGGGYCTDGLARAFMFDSNSHPRDYMGKNVVISRAGGGKSKDETSGQMVVKSDQKETSQVLDVLNNIAQRNPVVIIVGENNPTCPSQPPHAYCVMDWFKPTHVWWEKTQGYKMIRYRFEKLRPYKNCWWVPSNWPEPIGLGDLEPPVAKPCNACSHESLQVYINGWMCLHPTCLKFWKLADGSEPREDGLLYDPRFLTAHTPWPHCSEPSPIRPELLTVSALPIQGQNLSLEAWKGFACPKCGRCNSREAWEGWECAANGCGFSYGLEHTLVPATSLRDPYFPLGTGYAFSRDLIGKGSPVKLRVEFAHNYRINYFDIPGIDGFIAHLIANKTINEEPNGPNDMFEDLQLNDIKLRRSPLPKGQLKGPSLTNHFVVNYGMPYKFVAGPQSHPFETATRAIKTTRSRLNWAGRLVAPDMPNEFNEVLALGYFEEQTINYHDDGEFGLGPTIATLSLGCTAKMKIRMKANPYHGITKTKKTEDSSYFATTPLPGCQKYEARKAIHDTLTALKITDPAAYKARLKKLPKELGLTSTGHARDALEMKLGHGDIVIMHGTGIQEYYEHRVEPMGKLRFALTCRYIDPESLKPADRPAYAVLPDDGVYDGSLLPQAD</sequence>
<evidence type="ECO:0000313" key="4">
    <source>
        <dbReference type="EMBL" id="KAF2493033.1"/>
    </source>
</evidence>
<feature type="region of interest" description="Disordered" evidence="2">
    <location>
        <begin position="259"/>
        <end position="285"/>
    </location>
</feature>
<dbReference type="PANTHER" id="PTHR31573">
    <property type="entry name" value="ALPHA-KETOGLUTARATE-DEPENDENT DIOXYGENASE ALKB HOMOLOG 2"/>
    <property type="match status" value="1"/>
</dbReference>
<feature type="compositionally biased region" description="Low complexity" evidence="2">
    <location>
        <begin position="73"/>
        <end position="88"/>
    </location>
</feature>
<dbReference type="GO" id="GO:0008198">
    <property type="term" value="F:ferrous iron binding"/>
    <property type="evidence" value="ECO:0007669"/>
    <property type="project" value="TreeGrafter"/>
</dbReference>
<dbReference type="InterPro" id="IPR032852">
    <property type="entry name" value="ALKBH2"/>
</dbReference>
<dbReference type="SUPFAM" id="SSF51197">
    <property type="entry name" value="Clavaminate synthase-like"/>
    <property type="match status" value="1"/>
</dbReference>
<dbReference type="InterPro" id="IPR027450">
    <property type="entry name" value="AlkB-like"/>
</dbReference>
<name>A0A6A6QMS0_9PEZI</name>
<accession>A0A6A6QMS0</accession>
<dbReference type="InterPro" id="IPR037151">
    <property type="entry name" value="AlkB-like_sf"/>
</dbReference>
<dbReference type="GO" id="GO:0035516">
    <property type="term" value="F:broad specificity oxidative DNA demethylase activity"/>
    <property type="evidence" value="ECO:0007669"/>
    <property type="project" value="TreeGrafter"/>
</dbReference>
<dbReference type="AlphaFoldDB" id="A0A6A6QMS0"/>
<dbReference type="GO" id="GO:0051747">
    <property type="term" value="F:cytosine C-5 DNA demethylase activity"/>
    <property type="evidence" value="ECO:0007669"/>
    <property type="project" value="TreeGrafter"/>
</dbReference>
<evidence type="ECO:0000313" key="5">
    <source>
        <dbReference type="Proteomes" id="UP000799750"/>
    </source>
</evidence>
<keyword evidence="5" id="KW-1185">Reference proteome</keyword>
<dbReference type="OrthoDB" id="2163491at2759"/>
<gene>
    <name evidence="4" type="ORF">BU16DRAFT_529261</name>
</gene>
<feature type="region of interest" description="Disordered" evidence="2">
    <location>
        <begin position="298"/>
        <end position="330"/>
    </location>
</feature>
<dbReference type="GO" id="GO:0006307">
    <property type="term" value="P:DNA alkylation repair"/>
    <property type="evidence" value="ECO:0007669"/>
    <property type="project" value="TreeGrafter"/>
</dbReference>
<feature type="region of interest" description="Disordered" evidence="2">
    <location>
        <begin position="114"/>
        <end position="194"/>
    </location>
</feature>
<feature type="compositionally biased region" description="Polar residues" evidence="2">
    <location>
        <begin position="303"/>
        <end position="330"/>
    </location>
</feature>
<dbReference type="Proteomes" id="UP000799750">
    <property type="component" value="Unassembled WGS sequence"/>
</dbReference>
<proteinExistence type="predicted"/>
<protein>
    <recommendedName>
        <fullName evidence="3">Alpha-ketoglutarate-dependent dioxygenase AlkB-like domain-containing protein</fullName>
    </recommendedName>
</protein>
<dbReference type="Pfam" id="PF13532">
    <property type="entry name" value="2OG-FeII_Oxy_2"/>
    <property type="match status" value="1"/>
</dbReference>
<feature type="domain" description="Alpha-ketoglutarate-dependent dioxygenase AlkB-like" evidence="3">
    <location>
        <begin position="800"/>
        <end position="959"/>
    </location>
</feature>
<dbReference type="Gene3D" id="2.60.120.590">
    <property type="entry name" value="Alpha-ketoglutarate-dependent dioxygenase AlkB-like"/>
    <property type="match status" value="1"/>
</dbReference>